<gene>
    <name evidence="6" type="primary">hsdS2</name>
    <name evidence="6" type="ORF">FNP_1592</name>
</gene>
<feature type="coiled-coil region" evidence="4">
    <location>
        <begin position="166"/>
        <end position="193"/>
    </location>
</feature>
<dbReference type="GO" id="GO:0009035">
    <property type="term" value="F:type I site-specific deoxyribonuclease activity"/>
    <property type="evidence" value="ECO:0007669"/>
    <property type="project" value="UniProtKB-EC"/>
</dbReference>
<dbReference type="CDD" id="cd17281">
    <property type="entry name" value="RMtype1_S_HpyAXIII_TRD1-CR1_like"/>
    <property type="match status" value="1"/>
</dbReference>
<feature type="domain" description="Type I restriction modification DNA specificity" evidence="5">
    <location>
        <begin position="211"/>
        <end position="386"/>
    </location>
</feature>
<keyword evidence="2" id="KW-0680">Restriction system</keyword>
<dbReference type="CDD" id="cd17272">
    <property type="entry name" value="RMtype1_S_Eco2747II-TRD2-CR2-like"/>
    <property type="match status" value="1"/>
</dbReference>
<dbReference type="HOGENOM" id="CLU_021095_6_0_0"/>
<organism evidence="6">
    <name type="scientific">Fusobacterium polymorphum ATCC 10953</name>
    <dbReference type="NCBI Taxonomy" id="393480"/>
    <lineage>
        <taxon>Bacteria</taxon>
        <taxon>Fusobacteriati</taxon>
        <taxon>Fusobacteriota</taxon>
        <taxon>Fusobacteriia</taxon>
        <taxon>Fusobacteriales</taxon>
        <taxon>Fusobacteriaceae</taxon>
        <taxon>Fusobacterium</taxon>
    </lineage>
</organism>
<reference evidence="6" key="1">
    <citation type="submission" date="2006-07" db="EMBL/GenBank/DDBJ databases">
        <authorList>
            <person name="Qin X."/>
            <person name="Weinstock G.M."/>
        </authorList>
    </citation>
    <scope>NUCLEOTIDE SEQUENCE [LARGE SCALE GENOMIC DNA]</scope>
    <source>
        <strain evidence="6">ATCC 10953</strain>
    </source>
</reference>
<keyword evidence="3" id="KW-0238">DNA-binding</keyword>
<dbReference type="InterPro" id="IPR000055">
    <property type="entry name" value="Restrct_endonuc_typeI_TRD"/>
</dbReference>
<dbReference type="InterPro" id="IPR044946">
    <property type="entry name" value="Restrct_endonuc_typeI_TRD_sf"/>
</dbReference>
<evidence type="ECO:0000256" key="3">
    <source>
        <dbReference type="ARBA" id="ARBA00023125"/>
    </source>
</evidence>
<comment type="similarity">
    <text evidence="1">Belongs to the type-I restriction system S methylase family.</text>
</comment>
<dbReference type="Pfam" id="PF01420">
    <property type="entry name" value="Methylase_S"/>
    <property type="match status" value="2"/>
</dbReference>
<dbReference type="PANTHER" id="PTHR43140:SF1">
    <property type="entry name" value="TYPE I RESTRICTION ENZYME ECOKI SPECIFICITY SUBUNIT"/>
    <property type="match status" value="1"/>
</dbReference>
<dbReference type="GO" id="GO:0003677">
    <property type="term" value="F:DNA binding"/>
    <property type="evidence" value="ECO:0007669"/>
    <property type="project" value="UniProtKB-KW"/>
</dbReference>
<evidence type="ECO:0000259" key="5">
    <source>
        <dbReference type="Pfam" id="PF01420"/>
    </source>
</evidence>
<evidence type="ECO:0000256" key="1">
    <source>
        <dbReference type="ARBA" id="ARBA00010923"/>
    </source>
</evidence>
<dbReference type="REBASE" id="375254">
    <property type="entry name" value="S1.FnuPORF1590P"/>
</dbReference>
<dbReference type="AlphaFoldDB" id="A5TWU5"/>
<reference evidence="6" key="2">
    <citation type="submission" date="2007-05" db="EMBL/GenBank/DDBJ databases">
        <title>Genome sequence of Fusobacterium nucleatum subspecies polymorphum - a genetically tractable Fusobacterium.</title>
        <authorList>
            <person name="Karpathy S.E."/>
            <person name="Xiang Q."/>
            <person name="Gioia J."/>
            <person name="Jiang H."/>
            <person name="Liu Y."/>
            <person name="Petrosino J.F."/>
            <person name="Yerrapragada S."/>
            <person name="Fox G.E."/>
            <person name="Kinder Haake S."/>
            <person name="Weinstock G.M."/>
            <person name="Highlander S.K."/>
        </authorList>
    </citation>
    <scope>NUCLEOTIDE SEQUENCE [LARGE SCALE GENOMIC DNA]</scope>
    <source>
        <strain evidence="6">ATCC 10953</strain>
    </source>
</reference>
<name>A5TWU5_FUSNP</name>
<keyword evidence="4" id="KW-0175">Coiled coil</keyword>
<dbReference type="EC" id="3.1.21.3" evidence="6"/>
<dbReference type="GO" id="GO:0009307">
    <property type="term" value="P:DNA restriction-modification system"/>
    <property type="evidence" value="ECO:0007669"/>
    <property type="project" value="UniProtKB-KW"/>
</dbReference>
<dbReference type="SUPFAM" id="SSF116734">
    <property type="entry name" value="DNA methylase specificity domain"/>
    <property type="match status" value="2"/>
</dbReference>
<proteinExistence type="inferred from homology"/>
<dbReference type="InterPro" id="IPR051212">
    <property type="entry name" value="Type-I_RE_S_subunit"/>
</dbReference>
<evidence type="ECO:0000256" key="4">
    <source>
        <dbReference type="SAM" id="Coils"/>
    </source>
</evidence>
<protein>
    <submittedName>
        <fullName evidence="6">Type I site-specific deoxyribonuclease specificity subunit</fullName>
        <ecNumber evidence="6">3.1.21.3</ecNumber>
    </submittedName>
</protein>
<dbReference type="PANTHER" id="PTHR43140">
    <property type="entry name" value="TYPE-1 RESTRICTION ENZYME ECOKI SPECIFICITY PROTEIN"/>
    <property type="match status" value="1"/>
</dbReference>
<feature type="domain" description="Type I restriction modification DNA specificity" evidence="5">
    <location>
        <begin position="13"/>
        <end position="191"/>
    </location>
</feature>
<accession>A5TWU5</accession>
<dbReference type="Gene3D" id="3.90.220.20">
    <property type="entry name" value="DNA methylase specificity domains"/>
    <property type="match status" value="2"/>
</dbReference>
<dbReference type="Proteomes" id="UP000001921">
    <property type="component" value="Chromosome"/>
</dbReference>
<sequence length="429" mass="50217">MSRLDELIKELCPNGVEYKKLGEIFNLKNGYTPSKANKEYWENTDINWFRIEDININGGILEDSIQKVNTKGIKGSLFSAKSLIVSTTATIGKHALILKDFICNQQFTCLTIKEDYEKIYNGKFMYYYFFKINELTKKNLKVSSFPSVDMDKFKKFLIPLPPLEIQDEIVRVLDNYTKSVEELKEKLNEELIARKKQYSWYRDYLLKFENKIEIVKLGDIVEVYDGTHQTPDYKKTGIPFISVENIDNIYNTEKYISEEDYEKNYRIKPKIDDIFMTRIGTIGKCAIVTKNNPLAYYVSLALLRPNKNKIDSAYLKYIIESGIGKKELNKRILFTAVPIKINKGDIDKLEIPLPPLEVQKRIVGVLDNFEKICNDLNIGLPAEIEARQKQYEFYRNFLLTFKIENCTLPKTRQDKTRQDKTRQDKTRHN</sequence>
<dbReference type="EMBL" id="CM000440">
    <property type="protein sequence ID" value="EDK89370.1"/>
    <property type="molecule type" value="Genomic_DNA"/>
</dbReference>
<dbReference type="eggNOG" id="COG0732">
    <property type="taxonomic scope" value="Bacteria"/>
</dbReference>
<keyword evidence="6" id="KW-0378">Hydrolase</keyword>
<evidence type="ECO:0000256" key="2">
    <source>
        <dbReference type="ARBA" id="ARBA00022747"/>
    </source>
</evidence>
<dbReference type="RefSeq" id="WP_005898147.1">
    <property type="nucleotide sequence ID" value="NZ_CM000440.1"/>
</dbReference>
<evidence type="ECO:0000313" key="6">
    <source>
        <dbReference type="EMBL" id="EDK89370.1"/>
    </source>
</evidence>